<feature type="domain" description="EGF-like" evidence="6">
    <location>
        <begin position="369"/>
        <end position="401"/>
    </location>
</feature>
<keyword evidence="2 3" id="KW-1015">Disulfide bond</keyword>
<comment type="caution">
    <text evidence="8">The sequence shown here is derived from an EMBL/GenBank/DDBJ whole genome shotgun (WGS) entry which is preliminary data.</text>
</comment>
<protein>
    <recommendedName>
        <fullName evidence="10">3-phytase</fullName>
    </recommendedName>
</protein>
<feature type="domain" description="BPP" evidence="7">
    <location>
        <begin position="17"/>
        <end position="325"/>
    </location>
</feature>
<dbReference type="InterPro" id="IPR050969">
    <property type="entry name" value="Dev_Signal_Modulators"/>
</dbReference>
<dbReference type="VEuPathDB" id="FungiDB:EMCG_03613"/>
<dbReference type="PANTHER" id="PTHR14949:SF56">
    <property type="entry name" value="EGF-LIKE-DOMAIN, MULTIPLE 7"/>
    <property type="match status" value="1"/>
</dbReference>
<dbReference type="Gene3D" id="2.120.10.30">
    <property type="entry name" value="TolB, C-terminal domain"/>
    <property type="match status" value="2"/>
</dbReference>
<dbReference type="PROSITE" id="PS50026">
    <property type="entry name" value="EGF_3"/>
    <property type="match status" value="1"/>
</dbReference>
<feature type="disulfide bond" evidence="3">
    <location>
        <begin position="391"/>
        <end position="400"/>
    </location>
</feature>
<evidence type="ECO:0008006" key="10">
    <source>
        <dbReference type="Google" id="ProtNLM"/>
    </source>
</evidence>
<accession>A0A0G2J008</accession>
<proteinExistence type="predicted"/>
<dbReference type="InterPro" id="IPR011042">
    <property type="entry name" value="6-blade_b-propeller_TolB-like"/>
</dbReference>
<feature type="chain" id="PRO_5002545631" description="3-phytase" evidence="5">
    <location>
        <begin position="25"/>
        <end position="762"/>
    </location>
</feature>
<evidence type="ECO:0000256" key="4">
    <source>
        <dbReference type="SAM" id="MobiDB-lite"/>
    </source>
</evidence>
<feature type="disulfide bond" evidence="3">
    <location>
        <begin position="373"/>
        <end position="383"/>
    </location>
</feature>
<dbReference type="OrthoDB" id="10045365at2759"/>
<feature type="signal peptide" evidence="5">
    <location>
        <begin position="1"/>
        <end position="24"/>
    </location>
</feature>
<keyword evidence="1 5" id="KW-0732">Signal</keyword>
<dbReference type="PROSITE" id="PS51662">
    <property type="entry name" value="BP_PHYTASE"/>
    <property type="match status" value="2"/>
</dbReference>
<dbReference type="Pfam" id="PF07974">
    <property type="entry name" value="EGF_2"/>
    <property type="match status" value="1"/>
</dbReference>
<dbReference type="AlphaFoldDB" id="A0A0G2J008"/>
<evidence type="ECO:0000256" key="2">
    <source>
        <dbReference type="ARBA" id="ARBA00023157"/>
    </source>
</evidence>
<dbReference type="Proteomes" id="UP000034164">
    <property type="component" value="Unassembled WGS sequence"/>
</dbReference>
<dbReference type="InterPro" id="IPR000742">
    <property type="entry name" value="EGF"/>
</dbReference>
<keyword evidence="3" id="KW-0245">EGF-like domain</keyword>
<dbReference type="PANTHER" id="PTHR14949">
    <property type="entry name" value="EGF-LIKE-DOMAIN, MULTIPLE 7, 8"/>
    <property type="match status" value="1"/>
</dbReference>
<organism evidence="8 9">
    <name type="scientific">[Emmonsia] crescens</name>
    <dbReference type="NCBI Taxonomy" id="73230"/>
    <lineage>
        <taxon>Eukaryota</taxon>
        <taxon>Fungi</taxon>
        <taxon>Dikarya</taxon>
        <taxon>Ascomycota</taxon>
        <taxon>Pezizomycotina</taxon>
        <taxon>Eurotiomycetes</taxon>
        <taxon>Eurotiomycetidae</taxon>
        <taxon>Onygenales</taxon>
        <taxon>Ajellomycetaceae</taxon>
        <taxon>Emergomyces</taxon>
    </lineage>
</organism>
<sequence length="762" mass="80957">MLLSRSFIAAFALGLLQGVAPTLAAPAAADVPVSGVTGEVDGDLSMIYYGKKQADPLLVGNDASAVTGGWKAWNLVTNATTNTLPELVARVHGRTKVIGVLYDVGGKDIIVSVAATDSIVRVHEACDVEELPSNQKVILGDWSALCPWRSPKSGNQYFYLFGKKQVVQFIVREMGGKIEILEVQTFDIPVEPNSCAISSSEGTVYFSADDDKSVYSFKAEDSTAAPKITVLGKAENDITGLAIYVAASSIHLFIASEDTIGIYSPKLELQGSMKLTGLEDIEAQGLSIGQRKSINYPAGLLSYALESKSGQSFGVSSLESAFKKLDLEPNTNYDPRPPKDFPKGNNKNGLDNGDGSLSCFAGFTSKECLQFTCKNDCSNQGQCVGPNVCKCSASWSGPDCSFLLVKPKFETEANGGDGDDPAIWVSPYSPDKSTVITTTKSSEGAGLSVFDLTGKRLQVMKAGEPNNVDVIYGLKAGNRTIDLAYAACREDDTLCLFEITREGLLAEIPGGSQPTKVDYSVYGSCAYRSPSSGKQYLFVNSKTAEYLQYELTISSNGTLSTTLVRSFAGGSGGQVEGCVADEDARVLFIGEEATGIWRYDAEPDGRNEGTIVARAGDGTLFADVEGLTLVPGKTASQGFLIVSCQGISAFSVFRRAAPYEHVFTFTIGESGDGLVDAVTNSDGVAVVGTRLSADFPHGLVVVHDDANQLPTPGGTAPLASFKLVSLKEVLGNEALGDLRLLDEVDERWGLDRLQGNECKRKG</sequence>
<dbReference type="EMBL" id="LCZI01001216">
    <property type="protein sequence ID" value="KKZ61914.1"/>
    <property type="molecule type" value="Genomic_DNA"/>
</dbReference>
<name>A0A0G2J008_9EURO</name>
<evidence type="ECO:0000256" key="5">
    <source>
        <dbReference type="SAM" id="SignalP"/>
    </source>
</evidence>
<feature type="domain" description="BPP" evidence="7">
    <location>
        <begin position="395"/>
        <end position="735"/>
    </location>
</feature>
<dbReference type="GO" id="GO:0016158">
    <property type="term" value="F:inositol hexakisphosphate 3-phosphatase activity"/>
    <property type="evidence" value="ECO:0007669"/>
    <property type="project" value="InterPro"/>
</dbReference>
<dbReference type="InterPro" id="IPR003431">
    <property type="entry name" value="B-propeller_Phytase"/>
</dbReference>
<evidence type="ECO:0000259" key="6">
    <source>
        <dbReference type="PROSITE" id="PS50026"/>
    </source>
</evidence>
<dbReference type="SUPFAM" id="SSF50956">
    <property type="entry name" value="Thermostable phytase (3-phytase)"/>
    <property type="match status" value="2"/>
</dbReference>
<dbReference type="InterPro" id="IPR013111">
    <property type="entry name" value="EGF_extracell"/>
</dbReference>
<feature type="region of interest" description="Disordered" evidence="4">
    <location>
        <begin position="327"/>
        <end position="348"/>
    </location>
</feature>
<evidence type="ECO:0000259" key="7">
    <source>
        <dbReference type="PROSITE" id="PS51662"/>
    </source>
</evidence>
<evidence type="ECO:0000313" key="9">
    <source>
        <dbReference type="Proteomes" id="UP000034164"/>
    </source>
</evidence>
<comment type="caution">
    <text evidence="3">Lacks conserved residue(s) required for the propagation of feature annotation.</text>
</comment>
<dbReference type="PROSITE" id="PS00022">
    <property type="entry name" value="EGF_1"/>
    <property type="match status" value="1"/>
</dbReference>
<reference evidence="9" key="1">
    <citation type="journal article" date="2015" name="PLoS Genet.">
        <title>The dynamic genome and transcriptome of the human fungal pathogen Blastomyces and close relative Emmonsia.</title>
        <authorList>
            <person name="Munoz J.F."/>
            <person name="Gauthier G.M."/>
            <person name="Desjardins C.A."/>
            <person name="Gallo J.E."/>
            <person name="Holder J."/>
            <person name="Sullivan T.D."/>
            <person name="Marty A.J."/>
            <person name="Carmen J.C."/>
            <person name="Chen Z."/>
            <person name="Ding L."/>
            <person name="Gujja S."/>
            <person name="Magrini V."/>
            <person name="Misas E."/>
            <person name="Mitreva M."/>
            <person name="Priest M."/>
            <person name="Saif S."/>
            <person name="Whiston E.A."/>
            <person name="Young S."/>
            <person name="Zeng Q."/>
            <person name="Goldman W.E."/>
            <person name="Mardis E.R."/>
            <person name="Taylor J.W."/>
            <person name="McEwen J.G."/>
            <person name="Clay O.K."/>
            <person name="Klein B.S."/>
            <person name="Cuomo C.A."/>
        </authorList>
    </citation>
    <scope>NUCLEOTIDE SEQUENCE [LARGE SCALE GENOMIC DNA]</scope>
    <source>
        <strain evidence="9">UAMH 3008</strain>
    </source>
</reference>
<evidence type="ECO:0000256" key="1">
    <source>
        <dbReference type="ARBA" id="ARBA00022729"/>
    </source>
</evidence>
<evidence type="ECO:0000256" key="3">
    <source>
        <dbReference type="PROSITE-ProRule" id="PRU00076"/>
    </source>
</evidence>
<dbReference type="Pfam" id="PF02333">
    <property type="entry name" value="Phytase"/>
    <property type="match status" value="1"/>
</dbReference>
<dbReference type="Gene3D" id="2.10.25.10">
    <property type="entry name" value="Laminin"/>
    <property type="match status" value="1"/>
</dbReference>
<evidence type="ECO:0000313" key="8">
    <source>
        <dbReference type="EMBL" id="KKZ61914.1"/>
    </source>
</evidence>
<gene>
    <name evidence="8" type="ORF">EMCG_03613</name>
</gene>